<dbReference type="SUPFAM" id="SSF54593">
    <property type="entry name" value="Glyoxalase/Bleomycin resistance protein/Dihydroxybiphenyl dioxygenase"/>
    <property type="match status" value="1"/>
</dbReference>
<dbReference type="CDD" id="cd06588">
    <property type="entry name" value="PhnB_like"/>
    <property type="match status" value="1"/>
</dbReference>
<evidence type="ECO:0000313" key="3">
    <source>
        <dbReference type="Proteomes" id="UP000645257"/>
    </source>
</evidence>
<dbReference type="PANTHER" id="PTHR33990:SF1">
    <property type="entry name" value="PROTEIN YJDN"/>
    <property type="match status" value="1"/>
</dbReference>
<feature type="domain" description="PhnB-like" evidence="1">
    <location>
        <begin position="5"/>
        <end position="141"/>
    </location>
</feature>
<dbReference type="Proteomes" id="UP000645257">
    <property type="component" value="Unassembled WGS sequence"/>
</dbReference>
<dbReference type="PANTHER" id="PTHR33990">
    <property type="entry name" value="PROTEIN YJDN-RELATED"/>
    <property type="match status" value="1"/>
</dbReference>
<organism evidence="2 3">
    <name type="scientific">Paludibacterium paludis</name>
    <dbReference type="NCBI Taxonomy" id="1225769"/>
    <lineage>
        <taxon>Bacteria</taxon>
        <taxon>Pseudomonadati</taxon>
        <taxon>Pseudomonadota</taxon>
        <taxon>Betaproteobacteria</taxon>
        <taxon>Neisseriales</taxon>
        <taxon>Chromobacteriaceae</taxon>
        <taxon>Paludibacterium</taxon>
    </lineage>
</organism>
<evidence type="ECO:0000259" key="1">
    <source>
        <dbReference type="Pfam" id="PF06983"/>
    </source>
</evidence>
<dbReference type="InterPro" id="IPR029068">
    <property type="entry name" value="Glyas_Bleomycin-R_OHBP_Dase"/>
</dbReference>
<gene>
    <name evidence="2" type="ORF">GCM10011289_21170</name>
</gene>
<accession>A0A918UA76</accession>
<protein>
    <submittedName>
        <fullName evidence="2">VOC family protein</fullName>
    </submittedName>
</protein>
<dbReference type="EMBL" id="BMYX01000011">
    <property type="protein sequence ID" value="GGY17482.1"/>
    <property type="molecule type" value="Genomic_DNA"/>
</dbReference>
<keyword evidence="3" id="KW-1185">Reference proteome</keyword>
<reference evidence="2" key="2">
    <citation type="submission" date="2020-09" db="EMBL/GenBank/DDBJ databases">
        <authorList>
            <person name="Sun Q."/>
            <person name="Kim S."/>
        </authorList>
    </citation>
    <scope>NUCLEOTIDE SEQUENCE</scope>
    <source>
        <strain evidence="2">KCTC 32182</strain>
    </source>
</reference>
<dbReference type="InterPro" id="IPR028973">
    <property type="entry name" value="PhnB-like"/>
</dbReference>
<comment type="caution">
    <text evidence="2">The sequence shown here is derived from an EMBL/GenBank/DDBJ whole genome shotgun (WGS) entry which is preliminary data.</text>
</comment>
<sequence>MHMAKVSTYLIFRRSTESAFLFYRSVFESEFLCPIHRFSDTPSQENQPPVAEEDRNLVMHVALPILGGHILMGSDCPDSGKFPLEPGNNVCINLEPDSRAEADRLFAALSRDGSVKTPMQEMFWGAYFGALIDPFGIHWMINCESKT</sequence>
<dbReference type="AlphaFoldDB" id="A0A918UA76"/>
<evidence type="ECO:0000313" key="2">
    <source>
        <dbReference type="EMBL" id="GGY17482.1"/>
    </source>
</evidence>
<name>A0A918UA76_9NEIS</name>
<dbReference type="Pfam" id="PF06983">
    <property type="entry name" value="3-dmu-9_3-mt"/>
    <property type="match status" value="1"/>
</dbReference>
<reference evidence="2" key="1">
    <citation type="journal article" date="2014" name="Int. J. Syst. Evol. Microbiol.">
        <title>Complete genome sequence of Corynebacterium casei LMG S-19264T (=DSM 44701T), isolated from a smear-ripened cheese.</title>
        <authorList>
            <consortium name="US DOE Joint Genome Institute (JGI-PGF)"/>
            <person name="Walter F."/>
            <person name="Albersmeier A."/>
            <person name="Kalinowski J."/>
            <person name="Ruckert C."/>
        </authorList>
    </citation>
    <scope>NUCLEOTIDE SEQUENCE</scope>
    <source>
        <strain evidence="2">KCTC 32182</strain>
    </source>
</reference>
<proteinExistence type="predicted"/>
<dbReference type="Gene3D" id="3.10.180.10">
    <property type="entry name" value="2,3-Dihydroxybiphenyl 1,2-Dioxygenase, domain 1"/>
    <property type="match status" value="1"/>
</dbReference>